<feature type="domain" description="3-dehydroquinate synthase N-terminal" evidence="19">
    <location>
        <begin position="65"/>
        <end position="176"/>
    </location>
</feature>
<comment type="pathway">
    <text evidence="5 18">Metabolic intermediate biosynthesis; chorismate biosynthesis; chorismate from D-erythrose 4-phosphate and phosphoenolpyruvate: step 2/7.</text>
</comment>
<evidence type="ECO:0000256" key="17">
    <source>
        <dbReference type="ARBA" id="ARBA00023285"/>
    </source>
</evidence>
<evidence type="ECO:0000256" key="6">
    <source>
        <dbReference type="ARBA" id="ARBA00005412"/>
    </source>
</evidence>
<dbReference type="GO" id="GO:0009073">
    <property type="term" value="P:aromatic amino acid family biosynthetic process"/>
    <property type="evidence" value="ECO:0007669"/>
    <property type="project" value="UniProtKB-KW"/>
</dbReference>
<evidence type="ECO:0000256" key="1">
    <source>
        <dbReference type="ARBA" id="ARBA00001393"/>
    </source>
</evidence>
<feature type="binding site" evidence="18">
    <location>
        <position position="149"/>
    </location>
    <ligand>
        <name>NAD(+)</name>
        <dbReference type="ChEBI" id="CHEBI:57540"/>
    </ligand>
</feature>
<comment type="subcellular location">
    <subcellularLocation>
        <location evidence="4 18">Cytoplasm</location>
    </subcellularLocation>
</comment>
<dbReference type="Gene3D" id="3.40.50.1970">
    <property type="match status" value="1"/>
</dbReference>
<dbReference type="FunFam" id="3.40.50.1970:FF:000007">
    <property type="entry name" value="Pentafunctional AROM polypeptide"/>
    <property type="match status" value="1"/>
</dbReference>
<dbReference type="InterPro" id="IPR030960">
    <property type="entry name" value="DHQS/DOIS_N"/>
</dbReference>
<dbReference type="PANTHER" id="PTHR43622:SF7">
    <property type="entry name" value="3-DEHYDROQUINATE SYNTHASE, CHLOROPLASTIC"/>
    <property type="match status" value="1"/>
</dbReference>
<dbReference type="RefSeq" id="WP_087021732.1">
    <property type="nucleotide sequence ID" value="NZ_CP178353.1"/>
</dbReference>
<comment type="caution">
    <text evidence="18">Lacks conserved residue(s) required for the propagation of feature annotation.</text>
</comment>
<dbReference type="UniPathway" id="UPA00053">
    <property type="reaction ID" value="UER00085"/>
</dbReference>
<name>A0A252F251_9FIRM</name>
<dbReference type="Proteomes" id="UP000194903">
    <property type="component" value="Unassembled WGS sequence"/>
</dbReference>
<evidence type="ECO:0000256" key="10">
    <source>
        <dbReference type="ARBA" id="ARBA00022605"/>
    </source>
</evidence>
<dbReference type="NCBIfam" id="TIGR01357">
    <property type="entry name" value="aroB"/>
    <property type="match status" value="1"/>
</dbReference>
<dbReference type="InterPro" id="IPR056179">
    <property type="entry name" value="DHQS_C"/>
</dbReference>
<dbReference type="Pfam" id="PF24621">
    <property type="entry name" value="DHQS_C"/>
    <property type="match status" value="1"/>
</dbReference>
<keyword evidence="14 18" id="KW-0520">NAD</keyword>
<dbReference type="AlphaFoldDB" id="A0A252F251"/>
<evidence type="ECO:0000256" key="5">
    <source>
        <dbReference type="ARBA" id="ARBA00004661"/>
    </source>
</evidence>
<evidence type="ECO:0000256" key="12">
    <source>
        <dbReference type="ARBA" id="ARBA00022741"/>
    </source>
</evidence>
<evidence type="ECO:0000313" key="22">
    <source>
        <dbReference type="Proteomes" id="UP000194903"/>
    </source>
</evidence>
<reference evidence="21 22" key="1">
    <citation type="submission" date="2017-05" db="EMBL/GenBank/DDBJ databases">
        <title>Butyricicoccus porcorum sp. nov. a butyrate-producing bacterium from the swine intestinal tract.</title>
        <authorList>
            <person name="Trachsel J."/>
            <person name="Humphrey S."/>
            <person name="Allen H.K."/>
        </authorList>
    </citation>
    <scope>NUCLEOTIDE SEQUENCE [LARGE SCALE GENOMIC DNA]</scope>
    <source>
        <strain evidence="21">BB10</strain>
    </source>
</reference>
<evidence type="ECO:0000256" key="14">
    <source>
        <dbReference type="ARBA" id="ARBA00023027"/>
    </source>
</evidence>
<keyword evidence="13 18" id="KW-0862">Zinc</keyword>
<dbReference type="Pfam" id="PF01761">
    <property type="entry name" value="DHQ_synthase"/>
    <property type="match status" value="1"/>
</dbReference>
<comment type="caution">
    <text evidence="21">The sequence shown here is derived from an EMBL/GenBank/DDBJ whole genome shotgun (WGS) entry which is preliminary data.</text>
</comment>
<dbReference type="SUPFAM" id="SSF56796">
    <property type="entry name" value="Dehydroquinate synthase-like"/>
    <property type="match status" value="1"/>
</dbReference>
<gene>
    <name evidence="18" type="primary">aroB</name>
    <name evidence="21" type="ORF">CBW42_11740</name>
</gene>
<comment type="cofactor">
    <cofactor evidence="3">
        <name>Zn(2+)</name>
        <dbReference type="ChEBI" id="CHEBI:29105"/>
    </cofactor>
</comment>
<dbReference type="OrthoDB" id="9806583at2"/>
<dbReference type="GO" id="GO:0008652">
    <property type="term" value="P:amino acid biosynthetic process"/>
    <property type="evidence" value="ECO:0007669"/>
    <property type="project" value="UniProtKB-KW"/>
</dbReference>
<sequence length="346" mass="37502">MYHLSLQGSTSTSDIYIGAGVFQQTAKRVAEKFKPARIHVVTDSNVAPLYLKELCAEFPLNITTTVIPAGEEYKNLDTVAGIYADMSKAELTRSDLVIALGGGVVGDITGFAAATYLRGIHVCQIPTTLLSQVDSSVGGKTGVDLPQGKNLVGAFYQPELVMIDTDILTSLPERIFNDGMAEVIKYGCISNPTILELIAEPDFKSNMEQIVYESVRIKRDVVQQDEHDTGLRMILNFGHTIGHAAEKVGHFTELSHGQAVAIGMVQAAKLGAALGEADLTEQIVAACKAHDLPTELPYPTEDIYTALLHDKKRTADTMNFILVHPLGKAVIHKIPLEQLHQLITAL</sequence>
<dbReference type="InterPro" id="IPR016037">
    <property type="entry name" value="DHQ_synth_AroB"/>
</dbReference>
<feature type="binding site" evidence="18">
    <location>
        <position position="182"/>
    </location>
    <ligand>
        <name>Zn(2+)</name>
        <dbReference type="ChEBI" id="CHEBI:29105"/>
    </ligand>
</feature>
<keyword evidence="12 18" id="KW-0547">Nucleotide-binding</keyword>
<comment type="function">
    <text evidence="18">Catalyzes the conversion of 3-deoxy-D-arabino-heptulosonate 7-phosphate (DAHP) to dehydroquinate (DHQ).</text>
</comment>
<feature type="binding site" evidence="18">
    <location>
        <position position="140"/>
    </location>
    <ligand>
        <name>NAD(+)</name>
        <dbReference type="ChEBI" id="CHEBI:57540"/>
    </ligand>
</feature>
<evidence type="ECO:0000256" key="8">
    <source>
        <dbReference type="ARBA" id="ARBA00017684"/>
    </source>
</evidence>
<dbReference type="HAMAP" id="MF_00110">
    <property type="entry name" value="DHQ_synthase"/>
    <property type="match status" value="1"/>
</dbReference>
<dbReference type="PANTHER" id="PTHR43622">
    <property type="entry name" value="3-DEHYDROQUINATE SYNTHASE"/>
    <property type="match status" value="1"/>
</dbReference>
<accession>A0A252F251</accession>
<comment type="similarity">
    <text evidence="6 18">Belongs to the sugar phosphate cyclases superfamily. Dehydroquinate synthase family.</text>
</comment>
<evidence type="ECO:0000256" key="2">
    <source>
        <dbReference type="ARBA" id="ARBA00001911"/>
    </source>
</evidence>
<evidence type="ECO:0000256" key="9">
    <source>
        <dbReference type="ARBA" id="ARBA00022490"/>
    </source>
</evidence>
<comment type="cofactor">
    <cofactor evidence="18">
        <name>Co(2+)</name>
        <dbReference type="ChEBI" id="CHEBI:48828"/>
    </cofactor>
    <cofactor evidence="18">
        <name>Zn(2+)</name>
        <dbReference type="ChEBI" id="CHEBI:29105"/>
    </cofactor>
    <text evidence="18">Binds 1 divalent metal cation per subunit. Can use either Co(2+) or Zn(2+).</text>
</comment>
<dbReference type="EC" id="4.2.3.4" evidence="7 18"/>
<feature type="binding site" evidence="18">
    <location>
        <begin position="103"/>
        <end position="107"/>
    </location>
    <ligand>
        <name>NAD(+)</name>
        <dbReference type="ChEBI" id="CHEBI:57540"/>
    </ligand>
</feature>
<feature type="binding site" evidence="18">
    <location>
        <position position="256"/>
    </location>
    <ligand>
        <name>Zn(2+)</name>
        <dbReference type="ChEBI" id="CHEBI:29105"/>
    </ligand>
</feature>
<evidence type="ECO:0000256" key="18">
    <source>
        <dbReference type="HAMAP-Rule" id="MF_00110"/>
    </source>
</evidence>
<keyword evidence="16 18" id="KW-0456">Lyase</keyword>
<comment type="cofactor">
    <cofactor evidence="2 18">
        <name>NAD(+)</name>
        <dbReference type="ChEBI" id="CHEBI:57540"/>
    </cofactor>
</comment>
<evidence type="ECO:0000259" key="19">
    <source>
        <dbReference type="Pfam" id="PF01761"/>
    </source>
</evidence>
<keyword evidence="11 18" id="KW-0479">Metal-binding</keyword>
<evidence type="ECO:0000259" key="20">
    <source>
        <dbReference type="Pfam" id="PF24621"/>
    </source>
</evidence>
<dbReference type="GO" id="GO:0000166">
    <property type="term" value="F:nucleotide binding"/>
    <property type="evidence" value="ECO:0007669"/>
    <property type="project" value="UniProtKB-KW"/>
</dbReference>
<organism evidence="21 22">
    <name type="scientific">Butyricicoccus porcorum</name>
    <dbReference type="NCBI Taxonomy" id="1945634"/>
    <lineage>
        <taxon>Bacteria</taxon>
        <taxon>Bacillati</taxon>
        <taxon>Bacillota</taxon>
        <taxon>Clostridia</taxon>
        <taxon>Eubacteriales</taxon>
        <taxon>Butyricicoccaceae</taxon>
        <taxon>Butyricicoccus</taxon>
    </lineage>
</organism>
<keyword evidence="10 18" id="KW-0028">Amino-acid biosynthesis</keyword>
<dbReference type="InterPro" id="IPR030963">
    <property type="entry name" value="DHQ_synth_fam"/>
</dbReference>
<evidence type="ECO:0000256" key="7">
    <source>
        <dbReference type="ARBA" id="ARBA00013031"/>
    </source>
</evidence>
<dbReference type="GO" id="GO:0005737">
    <property type="term" value="C:cytoplasm"/>
    <property type="evidence" value="ECO:0007669"/>
    <property type="project" value="UniProtKB-SubCell"/>
</dbReference>
<proteinExistence type="inferred from homology"/>
<feature type="binding site" evidence="18">
    <location>
        <begin position="127"/>
        <end position="128"/>
    </location>
    <ligand>
        <name>NAD(+)</name>
        <dbReference type="ChEBI" id="CHEBI:57540"/>
    </ligand>
</feature>
<evidence type="ECO:0000256" key="15">
    <source>
        <dbReference type="ARBA" id="ARBA00023141"/>
    </source>
</evidence>
<dbReference type="EMBL" id="NHOC01000010">
    <property type="protein sequence ID" value="OUM19822.1"/>
    <property type="molecule type" value="Genomic_DNA"/>
</dbReference>
<dbReference type="InterPro" id="IPR050071">
    <property type="entry name" value="Dehydroquinate_synthase"/>
</dbReference>
<dbReference type="PIRSF" id="PIRSF001455">
    <property type="entry name" value="DHQ_synth"/>
    <property type="match status" value="1"/>
</dbReference>
<feature type="domain" description="3-dehydroquinate synthase C-terminal" evidence="20">
    <location>
        <begin position="179"/>
        <end position="312"/>
    </location>
</feature>
<comment type="catalytic activity">
    <reaction evidence="1 18">
        <text>7-phospho-2-dehydro-3-deoxy-D-arabino-heptonate = 3-dehydroquinate + phosphate</text>
        <dbReference type="Rhea" id="RHEA:21968"/>
        <dbReference type="ChEBI" id="CHEBI:32364"/>
        <dbReference type="ChEBI" id="CHEBI:43474"/>
        <dbReference type="ChEBI" id="CHEBI:58394"/>
        <dbReference type="EC" id="4.2.3.4"/>
    </reaction>
</comment>
<evidence type="ECO:0000313" key="21">
    <source>
        <dbReference type="EMBL" id="OUM19822.1"/>
    </source>
</evidence>
<keyword evidence="9 18" id="KW-0963">Cytoplasm</keyword>
<feature type="binding site" evidence="18">
    <location>
        <position position="239"/>
    </location>
    <ligand>
        <name>Zn(2+)</name>
        <dbReference type="ChEBI" id="CHEBI:29105"/>
    </ligand>
</feature>
<keyword evidence="15 18" id="KW-0057">Aromatic amino acid biosynthesis</keyword>
<dbReference type="GO" id="GO:0003856">
    <property type="term" value="F:3-dehydroquinate synthase activity"/>
    <property type="evidence" value="ECO:0007669"/>
    <property type="project" value="UniProtKB-UniRule"/>
</dbReference>
<evidence type="ECO:0000256" key="4">
    <source>
        <dbReference type="ARBA" id="ARBA00004496"/>
    </source>
</evidence>
<evidence type="ECO:0000256" key="11">
    <source>
        <dbReference type="ARBA" id="ARBA00022723"/>
    </source>
</evidence>
<evidence type="ECO:0000256" key="16">
    <source>
        <dbReference type="ARBA" id="ARBA00023239"/>
    </source>
</evidence>
<evidence type="ECO:0000256" key="3">
    <source>
        <dbReference type="ARBA" id="ARBA00001947"/>
    </source>
</evidence>
<keyword evidence="17 18" id="KW-0170">Cobalt</keyword>
<keyword evidence="22" id="KW-1185">Reference proteome</keyword>
<evidence type="ECO:0000256" key="13">
    <source>
        <dbReference type="ARBA" id="ARBA00022833"/>
    </source>
</evidence>
<dbReference type="GO" id="GO:0046872">
    <property type="term" value="F:metal ion binding"/>
    <property type="evidence" value="ECO:0007669"/>
    <property type="project" value="UniProtKB-KW"/>
</dbReference>
<dbReference type="GO" id="GO:0009423">
    <property type="term" value="P:chorismate biosynthetic process"/>
    <property type="evidence" value="ECO:0007669"/>
    <property type="project" value="UniProtKB-UniRule"/>
</dbReference>
<dbReference type="CDD" id="cd08195">
    <property type="entry name" value="DHQS"/>
    <property type="match status" value="1"/>
</dbReference>
<protein>
    <recommendedName>
        <fullName evidence="8 18">3-dehydroquinate synthase</fullName>
        <shortName evidence="18">DHQS</shortName>
        <ecNumber evidence="7 18">4.2.3.4</ecNumber>
    </recommendedName>
</protein>
<dbReference type="Gene3D" id="1.20.1090.10">
    <property type="entry name" value="Dehydroquinate synthase-like - alpha domain"/>
    <property type="match status" value="1"/>
</dbReference>